<evidence type="ECO:0000313" key="6">
    <source>
        <dbReference type="Proteomes" id="UP000008144"/>
    </source>
</evidence>
<accession>F6SPJ5</accession>
<evidence type="ECO:0000313" key="5">
    <source>
        <dbReference type="Ensembl" id="ENSCINP00000010074.3"/>
    </source>
</evidence>
<feature type="coiled-coil region" evidence="2">
    <location>
        <begin position="83"/>
        <end position="110"/>
    </location>
</feature>
<dbReference type="Ensembl" id="ENSCINT00000010074.3">
    <property type="protein sequence ID" value="ENSCINP00000010074.3"/>
    <property type="gene ID" value="ENSCING00000004874.3"/>
</dbReference>
<dbReference type="STRING" id="7719.ENSCINP00000010074"/>
<evidence type="ECO:0000256" key="1">
    <source>
        <dbReference type="ARBA" id="ARBA00023054"/>
    </source>
</evidence>
<dbReference type="GeneTree" id="ENSGT00940000167368"/>
<dbReference type="InterPro" id="IPR040370">
    <property type="entry name" value="CCDC74A/CCDC74B/CCDC92"/>
</dbReference>
<dbReference type="PANTHER" id="PTHR14882">
    <property type="entry name" value="COILED-COIL DOMAIN-CONTAINING 74A"/>
    <property type="match status" value="1"/>
</dbReference>
<protein>
    <recommendedName>
        <fullName evidence="4">CCDC92/74 N-terminal domain-containing protein</fullName>
    </recommendedName>
</protein>
<sequence length="128" mass="14677">MSSSALPPLGNLPSWSRVSTLDRSRYPKPFLRDRLQTLPPSGNTDRLPDGGQGSKMDIQLLNNLPLSDQQRIFYYNKSIKFLQQQQADTLQKLHEEINQLKVENKDLQFKFVMNKNSSDFSPSHTQGK</sequence>
<keyword evidence="6" id="KW-1185">Reference proteome</keyword>
<reference evidence="6" key="1">
    <citation type="journal article" date="2002" name="Science">
        <title>The draft genome of Ciona intestinalis: insights into chordate and vertebrate origins.</title>
        <authorList>
            <person name="Dehal P."/>
            <person name="Satou Y."/>
            <person name="Campbell R.K."/>
            <person name="Chapman J."/>
            <person name="Degnan B."/>
            <person name="De Tomaso A."/>
            <person name="Davidson B."/>
            <person name="Di Gregorio A."/>
            <person name="Gelpke M."/>
            <person name="Goodstein D.M."/>
            <person name="Harafuji N."/>
            <person name="Hastings K.E."/>
            <person name="Ho I."/>
            <person name="Hotta K."/>
            <person name="Huang W."/>
            <person name="Kawashima T."/>
            <person name="Lemaire P."/>
            <person name="Martinez D."/>
            <person name="Meinertzhagen I.A."/>
            <person name="Necula S."/>
            <person name="Nonaka M."/>
            <person name="Putnam N."/>
            <person name="Rash S."/>
            <person name="Saiga H."/>
            <person name="Satake M."/>
            <person name="Terry A."/>
            <person name="Yamada L."/>
            <person name="Wang H.G."/>
            <person name="Awazu S."/>
            <person name="Azumi K."/>
            <person name="Boore J."/>
            <person name="Branno M."/>
            <person name="Chin-Bow S."/>
            <person name="DeSantis R."/>
            <person name="Doyle S."/>
            <person name="Francino P."/>
            <person name="Keys D.N."/>
            <person name="Haga S."/>
            <person name="Hayashi H."/>
            <person name="Hino K."/>
            <person name="Imai K.S."/>
            <person name="Inaba K."/>
            <person name="Kano S."/>
            <person name="Kobayashi K."/>
            <person name="Kobayashi M."/>
            <person name="Lee B.I."/>
            <person name="Makabe K.W."/>
            <person name="Manohar C."/>
            <person name="Matassi G."/>
            <person name="Medina M."/>
            <person name="Mochizuki Y."/>
            <person name="Mount S."/>
            <person name="Morishita T."/>
            <person name="Miura S."/>
            <person name="Nakayama A."/>
            <person name="Nishizaka S."/>
            <person name="Nomoto H."/>
            <person name="Ohta F."/>
            <person name="Oishi K."/>
            <person name="Rigoutsos I."/>
            <person name="Sano M."/>
            <person name="Sasaki A."/>
            <person name="Sasakura Y."/>
            <person name="Shoguchi E."/>
            <person name="Shin-i T."/>
            <person name="Spagnuolo A."/>
            <person name="Stainier D."/>
            <person name="Suzuki M.M."/>
            <person name="Tassy O."/>
            <person name="Takatori N."/>
            <person name="Tokuoka M."/>
            <person name="Yagi K."/>
            <person name="Yoshizaki F."/>
            <person name="Wada S."/>
            <person name="Zhang C."/>
            <person name="Hyatt P.D."/>
            <person name="Larimer F."/>
            <person name="Detter C."/>
            <person name="Doggett N."/>
            <person name="Glavina T."/>
            <person name="Hawkins T."/>
            <person name="Richardson P."/>
            <person name="Lucas S."/>
            <person name="Kohara Y."/>
            <person name="Levine M."/>
            <person name="Satoh N."/>
            <person name="Rokhsar D.S."/>
        </authorList>
    </citation>
    <scope>NUCLEOTIDE SEQUENCE [LARGE SCALE GENOMIC DNA]</scope>
</reference>
<dbReference type="InterPro" id="IPR039496">
    <property type="entry name" value="CCDC92/74_N"/>
</dbReference>
<dbReference type="HOGENOM" id="CLU_1964462_0_0_1"/>
<evidence type="ECO:0000259" key="4">
    <source>
        <dbReference type="Pfam" id="PF14916"/>
    </source>
</evidence>
<keyword evidence="1 2" id="KW-0175">Coiled coil</keyword>
<reference evidence="5" key="2">
    <citation type="submission" date="2025-08" db="UniProtKB">
        <authorList>
            <consortium name="Ensembl"/>
        </authorList>
    </citation>
    <scope>IDENTIFICATION</scope>
</reference>
<evidence type="ECO:0000256" key="2">
    <source>
        <dbReference type="SAM" id="Coils"/>
    </source>
</evidence>
<proteinExistence type="predicted"/>
<dbReference type="Proteomes" id="UP000008144">
    <property type="component" value="Unassembled WGS sequence"/>
</dbReference>
<name>F6SPJ5_CIOIN</name>
<dbReference type="Pfam" id="PF14916">
    <property type="entry name" value="CCDC92"/>
    <property type="match status" value="1"/>
</dbReference>
<evidence type="ECO:0000256" key="3">
    <source>
        <dbReference type="SAM" id="MobiDB-lite"/>
    </source>
</evidence>
<reference evidence="5" key="3">
    <citation type="submission" date="2025-09" db="UniProtKB">
        <authorList>
            <consortium name="Ensembl"/>
        </authorList>
    </citation>
    <scope>IDENTIFICATION</scope>
</reference>
<dbReference type="InParanoid" id="F6SPJ5"/>
<dbReference type="OMA" id="AETSCRC"/>
<dbReference type="PANTHER" id="PTHR14882:SF5">
    <property type="entry name" value="COILED-COIL DOMAIN CONTAINING 74A"/>
    <property type="match status" value="1"/>
</dbReference>
<dbReference type="AlphaFoldDB" id="F6SPJ5"/>
<feature type="domain" description="CCDC92/74 N-terminal" evidence="4">
    <location>
        <begin position="70"/>
        <end position="119"/>
    </location>
</feature>
<feature type="region of interest" description="Disordered" evidence="3">
    <location>
        <begin position="29"/>
        <end position="54"/>
    </location>
</feature>
<organism evidence="5 6">
    <name type="scientific">Ciona intestinalis</name>
    <name type="common">Transparent sea squirt</name>
    <name type="synonym">Ascidia intestinalis</name>
    <dbReference type="NCBI Taxonomy" id="7719"/>
    <lineage>
        <taxon>Eukaryota</taxon>
        <taxon>Metazoa</taxon>
        <taxon>Chordata</taxon>
        <taxon>Tunicata</taxon>
        <taxon>Ascidiacea</taxon>
        <taxon>Phlebobranchia</taxon>
        <taxon>Cionidae</taxon>
        <taxon>Ciona</taxon>
    </lineage>
</organism>